<dbReference type="AlphaFoldDB" id="A0A9E7GN92"/>
<name>A0A9E7GN92_9LILI</name>
<dbReference type="OrthoDB" id="1848122at2759"/>
<evidence type="ECO:0000256" key="2">
    <source>
        <dbReference type="PROSITE-ProRule" id="PRU00708"/>
    </source>
</evidence>
<organism evidence="3 4">
    <name type="scientific">Musa troglodytarum</name>
    <name type="common">fe'i banana</name>
    <dbReference type="NCBI Taxonomy" id="320322"/>
    <lineage>
        <taxon>Eukaryota</taxon>
        <taxon>Viridiplantae</taxon>
        <taxon>Streptophyta</taxon>
        <taxon>Embryophyta</taxon>
        <taxon>Tracheophyta</taxon>
        <taxon>Spermatophyta</taxon>
        <taxon>Magnoliopsida</taxon>
        <taxon>Liliopsida</taxon>
        <taxon>Zingiberales</taxon>
        <taxon>Musaceae</taxon>
        <taxon>Musa</taxon>
    </lineage>
</organism>
<dbReference type="Gene3D" id="1.25.40.10">
    <property type="entry name" value="Tetratricopeptide repeat domain"/>
    <property type="match status" value="1"/>
</dbReference>
<dbReference type="InterPro" id="IPR002885">
    <property type="entry name" value="PPR_rpt"/>
</dbReference>
<dbReference type="InterPro" id="IPR046848">
    <property type="entry name" value="E_motif"/>
</dbReference>
<dbReference type="Pfam" id="PF01535">
    <property type="entry name" value="PPR"/>
    <property type="match status" value="1"/>
</dbReference>
<sequence length="200" mass="21979">MYGKCGSVEEAGRVFAAIEEPNVVSWNGLISGLASNSRFVEALSAFEDMRLARAQPDGVTFLLVLYACSHGGLPDAGVEYFNSMQESHGVAPQQDHYVCLVDILGRAGRLEEAACTIQMMPFQPDALVYKTLLASCKQHGNMVLGECMARKALEIDPSDPAIYVLLAGIYDDAGNVEWAEQTRRMMRERAKRKSLGQSWL</sequence>
<evidence type="ECO:0000313" key="3">
    <source>
        <dbReference type="EMBL" id="URE17865.1"/>
    </source>
</evidence>
<dbReference type="PROSITE" id="PS51375">
    <property type="entry name" value="PPR"/>
    <property type="match status" value="1"/>
</dbReference>
<accession>A0A9E7GN92</accession>
<proteinExistence type="predicted"/>
<gene>
    <name evidence="3" type="ORF">MUK42_04846</name>
</gene>
<evidence type="ECO:0000313" key="4">
    <source>
        <dbReference type="Proteomes" id="UP001055439"/>
    </source>
</evidence>
<dbReference type="GO" id="GO:0003723">
    <property type="term" value="F:RNA binding"/>
    <property type="evidence" value="ECO:0007669"/>
    <property type="project" value="InterPro"/>
</dbReference>
<evidence type="ECO:0000256" key="1">
    <source>
        <dbReference type="ARBA" id="ARBA00022737"/>
    </source>
</evidence>
<keyword evidence="4" id="KW-1185">Reference proteome</keyword>
<keyword evidence="1" id="KW-0677">Repeat</keyword>
<dbReference type="InterPro" id="IPR046960">
    <property type="entry name" value="PPR_At4g14850-like_plant"/>
</dbReference>
<dbReference type="NCBIfam" id="TIGR00756">
    <property type="entry name" value="PPR"/>
    <property type="match status" value="2"/>
</dbReference>
<dbReference type="Pfam" id="PF20431">
    <property type="entry name" value="E_motif"/>
    <property type="match status" value="1"/>
</dbReference>
<dbReference type="PANTHER" id="PTHR47926">
    <property type="entry name" value="PENTATRICOPEPTIDE REPEAT-CONTAINING PROTEIN"/>
    <property type="match status" value="1"/>
</dbReference>
<dbReference type="SUPFAM" id="SSF48452">
    <property type="entry name" value="TPR-like"/>
    <property type="match status" value="1"/>
</dbReference>
<dbReference type="InterPro" id="IPR011990">
    <property type="entry name" value="TPR-like_helical_dom_sf"/>
</dbReference>
<dbReference type="FunFam" id="1.25.40.10:FF:000090">
    <property type="entry name" value="Pentatricopeptide repeat-containing protein, chloroplastic"/>
    <property type="match status" value="1"/>
</dbReference>
<dbReference type="PANTHER" id="PTHR47926:SF471">
    <property type="entry name" value="DYW DOMAIN-CONTAINING PROTEIN"/>
    <property type="match status" value="1"/>
</dbReference>
<dbReference type="Proteomes" id="UP001055439">
    <property type="component" value="Chromosome 7"/>
</dbReference>
<feature type="repeat" description="PPR" evidence="2">
    <location>
        <begin position="22"/>
        <end position="56"/>
    </location>
</feature>
<dbReference type="Pfam" id="PF13041">
    <property type="entry name" value="PPR_2"/>
    <property type="match status" value="1"/>
</dbReference>
<dbReference type="GO" id="GO:0009451">
    <property type="term" value="P:RNA modification"/>
    <property type="evidence" value="ECO:0007669"/>
    <property type="project" value="InterPro"/>
</dbReference>
<dbReference type="EMBL" id="CP097509">
    <property type="protein sequence ID" value="URE17865.1"/>
    <property type="molecule type" value="Genomic_DNA"/>
</dbReference>
<protein>
    <submittedName>
        <fullName evidence="3">PPR repeat</fullName>
    </submittedName>
</protein>
<reference evidence="3" key="1">
    <citation type="submission" date="2022-05" db="EMBL/GenBank/DDBJ databases">
        <title>The Musa troglodytarum L. genome provides insights into the mechanism of non-climacteric behaviour and enrichment of carotenoids.</title>
        <authorList>
            <person name="Wang J."/>
        </authorList>
    </citation>
    <scope>NUCLEOTIDE SEQUENCE</scope>
    <source>
        <tissue evidence="3">Leaf</tissue>
    </source>
</reference>